<dbReference type="HOGENOM" id="CLU_2505637_0_0_6"/>
<dbReference type="Proteomes" id="UP000068210">
    <property type="component" value="Chromosome"/>
</dbReference>
<accession>A0A0C4WMK7</accession>
<protein>
    <submittedName>
        <fullName evidence="1">Uncharacterized protein</fullName>
    </submittedName>
</protein>
<dbReference type="EMBL" id="CP010415">
    <property type="protein sequence ID" value="AJE20515.1"/>
    <property type="molecule type" value="Genomic_DNA"/>
</dbReference>
<keyword evidence="2" id="KW-1185">Reference proteome</keyword>
<dbReference type="RefSeq" id="WP_039802461.1">
    <property type="nucleotide sequence ID" value="NZ_CP010415.1"/>
</dbReference>
<proteinExistence type="predicted"/>
<evidence type="ECO:0000313" key="2">
    <source>
        <dbReference type="Proteomes" id="UP000068210"/>
    </source>
</evidence>
<dbReference type="KEGG" id="acx:Achr_10340"/>
<evidence type="ECO:0000313" key="1">
    <source>
        <dbReference type="EMBL" id="AJE20515.1"/>
    </source>
</evidence>
<dbReference type="AlphaFoldDB" id="A0A0C4WMK7"/>
<name>A0A0C4WMK7_9GAMM</name>
<reference evidence="1 2" key="1">
    <citation type="journal article" date="2015" name="PLoS ONE">
        <title>Azotobacter Genomes: The Genome of Azotobacter chroococcum NCIMB 8003 (ATCC 4412).</title>
        <authorList>
            <person name="Robson R.L."/>
            <person name="Jones R."/>
            <person name="Robson R.M."/>
            <person name="Schwartz A."/>
            <person name="Richardson T.H."/>
        </authorList>
    </citation>
    <scope>NUCLEOTIDE SEQUENCE [LARGE SCALE GENOMIC DNA]</scope>
    <source>
        <strain evidence="1 2">NCIMB 8003</strain>
    </source>
</reference>
<gene>
    <name evidence="1" type="ORF">Achr_10340</name>
</gene>
<organism evidence="1 2">
    <name type="scientific">Azotobacter chroococcum NCIMB 8003</name>
    <dbReference type="NCBI Taxonomy" id="1328314"/>
    <lineage>
        <taxon>Bacteria</taxon>
        <taxon>Pseudomonadati</taxon>
        <taxon>Pseudomonadota</taxon>
        <taxon>Gammaproteobacteria</taxon>
        <taxon>Pseudomonadales</taxon>
        <taxon>Pseudomonadaceae</taxon>
        <taxon>Azotobacter</taxon>
    </lineage>
</organism>
<sequence>MTLKDLAARSPSFDMRLRSLQGSWEPDWEKLRIDVKDRPALVRQTRRDSVLWLYGYIVALADKKLIDVGDAERMQCEILDLKDAL</sequence>